<dbReference type="AlphaFoldDB" id="F0ZFV0"/>
<dbReference type="PROSITE" id="PS01186">
    <property type="entry name" value="EGF_2"/>
    <property type="match status" value="1"/>
</dbReference>
<dbReference type="Pfam" id="PF23033">
    <property type="entry name" value="DUF7034"/>
    <property type="match status" value="1"/>
</dbReference>
<dbReference type="InterPro" id="IPR054484">
    <property type="entry name" value="ComC_SSD"/>
</dbReference>
<accession>F0ZFV0</accession>
<dbReference type="PANTHER" id="PTHR31378:SF29">
    <property type="entry name" value="EGF-LIKE DOMAIN-CONTAINING PROTEIN-RELATED"/>
    <property type="match status" value="1"/>
</dbReference>
<dbReference type="InParanoid" id="F0ZFV0"/>
<gene>
    <name evidence="4" type="ORF">DICPUDRAFT_150253</name>
</gene>
<evidence type="ECO:0000313" key="4">
    <source>
        <dbReference type="EMBL" id="EGC37177.1"/>
    </source>
</evidence>
<sequence>MVYRFSYSKKSKTIILGYEGLVSGSTQNGIFEYIVDLGHPLKTFNIHDPFNNVLSLSAGSLLYKDSNDNPVFFNWPVLNIDLDIENVTILKNDIDILNKECYNTIYFNSSTIPHDYPLVFNLLDPVSQEDLDEGIIDPLPIRWSEQLKLFYCDFIVPKNTGPKTIPYQISSPFNLITNEAFTPLRVSKTRFDNDGPLITSLSNTTNYNSSTIGWRMEIIDFGNGFSKGYIKAVGSFDSSILTVNFTSANVSTTSGQGTIYDGEYNLILDIDVNKPCKTQLYTIEYIYLEDTNKRFSVYSRFDKSFKQEKDPLRYVSDSIPSVISTNSVCKTTISDESPPRMSSFSITSQELDVGSFSYRFVNITIIAEDDESGILYSQRPKAYITASDMQTIMYDSEIQAFSLNKGTYLFQIEIPVGFGYPDPLLVSIYGIINTAGFYTGYSNDDPDFIKSTIISTSLSGNSVLLGYEPLYYYSKSNIIIYGRLLSDTDLVVIAYSNGTKRGYSPVPIGQSILSIPRDDFEIVGPFDITAFSKSHATNTLRVNPIYYEKYSDPKPTSTPIPTNKPQRCLGSPLCGGADHGTCIENQGCVCNSPWIGIDCLSQVIIIPPPKVNNTDPTIEIPITDGGNSGETNTTTIFYKSLISLVSLREISINNTPVEGKTFRFEKWTFKSIDSFTNQYHTTISVSSTQTTNVTVTLKWYENETIVEFANQNLKMNPSSIKYTIEIQNFPFESSLNSLQLIMQASFLSNKIQDTCSAKEFGDTTSGDNSNYLKIQIENKSLYGRFIKRCITDDASNIFLLENQLLDSEMNAVESPNQIQTYIGIKMPWFEHYSIIDPDFSVLVNSDSASSLSNSNCSSKDSKLSTIKIVGIVIGCVAFVCIVSVAIIYSIQLKKKESRFIKKVDVRLKSYNSEISKTNE</sequence>
<dbReference type="GeneID" id="10503680"/>
<name>F0ZFV0_DICPU</name>
<evidence type="ECO:0000259" key="2">
    <source>
        <dbReference type="PROSITE" id="PS00022"/>
    </source>
</evidence>
<dbReference type="PANTHER" id="PTHR31378">
    <property type="entry name" value="EGF-LIKE DOMAIN-CONTAINING PROTEIN-RELATED-RELATED"/>
    <property type="match status" value="1"/>
</dbReference>
<dbReference type="Pfam" id="PF23034">
    <property type="entry name" value="DUF7035"/>
    <property type="match status" value="1"/>
</dbReference>
<evidence type="ECO:0000259" key="3">
    <source>
        <dbReference type="PROSITE" id="PS01186"/>
    </source>
</evidence>
<dbReference type="RefSeq" id="XP_003286305.1">
    <property type="nucleotide sequence ID" value="XM_003286257.1"/>
</dbReference>
<keyword evidence="1" id="KW-0812">Transmembrane</keyword>
<dbReference type="InterPro" id="IPR057709">
    <property type="entry name" value="DUF7949"/>
</dbReference>
<feature type="transmembrane region" description="Helical" evidence="1">
    <location>
        <begin position="868"/>
        <end position="890"/>
    </location>
</feature>
<dbReference type="eggNOG" id="ENOG502SC7H">
    <property type="taxonomic scope" value="Eukaryota"/>
</dbReference>
<dbReference type="KEGG" id="dpp:DICPUDRAFT_150253"/>
<keyword evidence="1" id="KW-0472">Membrane</keyword>
<dbReference type="InterPro" id="IPR055462">
    <property type="entry name" value="DUF7034"/>
</dbReference>
<keyword evidence="1" id="KW-1133">Transmembrane helix</keyword>
<dbReference type="EMBL" id="GL871006">
    <property type="protein sequence ID" value="EGC37177.1"/>
    <property type="molecule type" value="Genomic_DNA"/>
</dbReference>
<dbReference type="InterPro" id="IPR000742">
    <property type="entry name" value="EGF"/>
</dbReference>
<dbReference type="OrthoDB" id="21427at2759"/>
<dbReference type="Proteomes" id="UP000001064">
    <property type="component" value="Unassembled WGS sequence"/>
</dbReference>
<dbReference type="InterPro" id="IPR055463">
    <property type="entry name" value="DUF7035"/>
</dbReference>
<reference evidence="5" key="1">
    <citation type="journal article" date="2011" name="Genome Biol.">
        <title>Comparative genomics of the social amoebae Dictyostelium discoideum and Dictyostelium purpureum.</title>
        <authorList>
            <consortium name="US DOE Joint Genome Institute (JGI-PGF)"/>
            <person name="Sucgang R."/>
            <person name="Kuo A."/>
            <person name="Tian X."/>
            <person name="Salerno W."/>
            <person name="Parikh A."/>
            <person name="Feasley C.L."/>
            <person name="Dalin E."/>
            <person name="Tu H."/>
            <person name="Huang E."/>
            <person name="Barry K."/>
            <person name="Lindquist E."/>
            <person name="Shapiro H."/>
            <person name="Bruce D."/>
            <person name="Schmutz J."/>
            <person name="Salamov A."/>
            <person name="Fey P."/>
            <person name="Gaudet P."/>
            <person name="Anjard C."/>
            <person name="Babu M.M."/>
            <person name="Basu S."/>
            <person name="Bushmanova Y."/>
            <person name="van der Wel H."/>
            <person name="Katoh-Kurasawa M."/>
            <person name="Dinh C."/>
            <person name="Coutinho P.M."/>
            <person name="Saito T."/>
            <person name="Elias M."/>
            <person name="Schaap P."/>
            <person name="Kay R.R."/>
            <person name="Henrissat B."/>
            <person name="Eichinger L."/>
            <person name="Rivero F."/>
            <person name="Putnam N.H."/>
            <person name="West C.M."/>
            <person name="Loomis W.F."/>
            <person name="Chisholm R.L."/>
            <person name="Shaulsky G."/>
            <person name="Strassmann J.E."/>
            <person name="Queller D.C."/>
            <person name="Kuspa A."/>
            <person name="Grigoriev I.V."/>
        </authorList>
    </citation>
    <scope>NUCLEOTIDE SEQUENCE [LARGE SCALE GENOMIC DNA]</scope>
    <source>
        <strain evidence="5">QSDP1</strain>
    </source>
</reference>
<proteinExistence type="predicted"/>
<dbReference type="PROSITE" id="PS00022">
    <property type="entry name" value="EGF_1"/>
    <property type="match status" value="1"/>
</dbReference>
<dbReference type="VEuPathDB" id="AmoebaDB:DICPUDRAFT_150253"/>
<keyword evidence="5" id="KW-1185">Reference proteome</keyword>
<protein>
    <recommendedName>
        <fullName evidence="2 3">EGF-like domain-containing protein</fullName>
    </recommendedName>
</protein>
<dbReference type="Pfam" id="PF25820">
    <property type="entry name" value="DUF7949"/>
    <property type="match status" value="1"/>
</dbReference>
<organism evidence="4 5">
    <name type="scientific">Dictyostelium purpureum</name>
    <name type="common">Slime mold</name>
    <dbReference type="NCBI Taxonomy" id="5786"/>
    <lineage>
        <taxon>Eukaryota</taxon>
        <taxon>Amoebozoa</taxon>
        <taxon>Evosea</taxon>
        <taxon>Eumycetozoa</taxon>
        <taxon>Dictyostelia</taxon>
        <taxon>Dictyosteliales</taxon>
        <taxon>Dictyosteliaceae</taxon>
        <taxon>Dictyostelium</taxon>
    </lineage>
</organism>
<feature type="domain" description="EGF-like" evidence="2 3">
    <location>
        <begin position="588"/>
        <end position="599"/>
    </location>
</feature>
<evidence type="ECO:0000256" key="1">
    <source>
        <dbReference type="SAM" id="Phobius"/>
    </source>
</evidence>
<dbReference type="Pfam" id="PF22933">
    <property type="entry name" value="ComC_SSD"/>
    <property type="match status" value="1"/>
</dbReference>
<evidence type="ECO:0000313" key="5">
    <source>
        <dbReference type="Proteomes" id="UP000001064"/>
    </source>
</evidence>